<evidence type="ECO:0000256" key="1">
    <source>
        <dbReference type="SAM" id="MobiDB-lite"/>
    </source>
</evidence>
<sequence length="1046" mass="114044">MHRFTCLVAALLAAVSVAKNTCDEPASRLYLPDPPYDNYLYFDCHSSSHVIVTSPTPDSNLSVIGPRLLVAWPAGNSGLVVYFEPTDGVNGTLTPSLANSSSSGETLDPIYEPVDGSNPVVGISGSINFNVPATLTVAILGSIRTVRDFAEGPSILDSSVQSGIRYSESDGSATINRTWFDNVTTTVLDFAPLNGSQPISLDKSSPNTTLRFGAGTYRFNASFNYPHLEQLNQTEVLNPESADLVQQQPDQTTSLAFLSYEDKLLAGTWRFLTYFGRDSMISMLLMQPVLSEGENGAIEAVIGAVLERINRTDGTVCHEEVIGDYATYLNLKDNITSTDPRCDYKMVDTDYFLPIAMQNYFVRTEIGRNRSRTFFNTTATFLSENDGLTYETLAEITIQKIMNATAAFAAPGGQVMENLIHLRDNEPVGEWRDSNNGLGGGRIPYNVNAALVPAGLRAIAALSRAGYFANHPEWNETADRYAQIWEDSTLQFFEVSVPQSEAVSLVEGYVANSNLSVPTNTGNITGDVMYYGVALDGNVAPPNNASSAVVPVMNTDDCFRHFFLNTTNQEQLSTFLDQTADHILNPFPVGLASGVGLFVANPAYSGSTSFAANFTRGDYHGTVVWGWQLAMMGAGLGRQLGRCDGTNEPDFCNDAKLYGKVLSAYDHLWDLIEANSAQLSSEVWSWNYNDGYQATPLGTFVPTESNIRQLWSLTFLAIKRETFGTSGNGTSGNGTSEHGTGGNSTGGGPAPFEGAATQSSTVIHQIPQAPKKPLANVLEFLKPMVYKPEGDETPSTYKRIFDALSLAGLRKSPTEKKPKTKTYPPPRKLAVQVVDGKSGAVIRANVPVYRLMGISSHAKLVLEANPRACVSSNRIELKPLLIAIYKQISSEPIDQDILAFVHDHLGSGDPVFKHTGYVLCYQRCTNSVDDVKGFAKMVAKSPAMQKFMTQIDQNEKAQRAAFRARKHIRLVSDADGEVSSEPGSDEGKAAEVETVETLLDKITREKENDHKQKETLLNLLNDQGAEYVDTNESRDIEKTDMTEKPE</sequence>
<accession>A0A9P4WPU5</accession>
<gene>
    <name evidence="3" type="ORF">E8E12_008633</name>
</gene>
<evidence type="ECO:0000313" key="3">
    <source>
        <dbReference type="EMBL" id="KAF3038370.1"/>
    </source>
</evidence>
<feature type="signal peptide" evidence="2">
    <location>
        <begin position="1"/>
        <end position="18"/>
    </location>
</feature>
<feature type="compositionally biased region" description="Basic and acidic residues" evidence="1">
    <location>
        <begin position="1031"/>
        <end position="1046"/>
    </location>
</feature>
<protein>
    <recommendedName>
        <fullName evidence="5">Glycogen debranching enzyme</fullName>
    </recommendedName>
</protein>
<dbReference type="OrthoDB" id="2591256at2759"/>
<keyword evidence="2" id="KW-0732">Signal</keyword>
<comment type="caution">
    <text evidence="3">The sequence shown here is derived from an EMBL/GenBank/DDBJ whole genome shotgun (WGS) entry which is preliminary data.</text>
</comment>
<name>A0A9P4WPU5_9PLEO</name>
<feature type="compositionally biased region" description="Gly residues" evidence="1">
    <location>
        <begin position="739"/>
        <end position="749"/>
    </location>
</feature>
<evidence type="ECO:0008006" key="5">
    <source>
        <dbReference type="Google" id="ProtNLM"/>
    </source>
</evidence>
<evidence type="ECO:0000313" key="4">
    <source>
        <dbReference type="Proteomes" id="UP000758155"/>
    </source>
</evidence>
<organism evidence="3 4">
    <name type="scientific">Didymella heteroderae</name>
    <dbReference type="NCBI Taxonomy" id="1769908"/>
    <lineage>
        <taxon>Eukaryota</taxon>
        <taxon>Fungi</taxon>
        <taxon>Dikarya</taxon>
        <taxon>Ascomycota</taxon>
        <taxon>Pezizomycotina</taxon>
        <taxon>Dothideomycetes</taxon>
        <taxon>Pleosporomycetidae</taxon>
        <taxon>Pleosporales</taxon>
        <taxon>Pleosporineae</taxon>
        <taxon>Didymellaceae</taxon>
        <taxon>Didymella</taxon>
    </lineage>
</organism>
<feature type="region of interest" description="Disordered" evidence="1">
    <location>
        <begin position="1021"/>
        <end position="1046"/>
    </location>
</feature>
<dbReference type="EMBL" id="SWKV01000037">
    <property type="protein sequence ID" value="KAF3038370.1"/>
    <property type="molecule type" value="Genomic_DNA"/>
</dbReference>
<dbReference type="Proteomes" id="UP000758155">
    <property type="component" value="Unassembled WGS sequence"/>
</dbReference>
<feature type="region of interest" description="Disordered" evidence="1">
    <location>
        <begin position="726"/>
        <end position="758"/>
    </location>
</feature>
<evidence type="ECO:0000256" key="2">
    <source>
        <dbReference type="SAM" id="SignalP"/>
    </source>
</evidence>
<reference evidence="3" key="1">
    <citation type="submission" date="2019-04" db="EMBL/GenBank/DDBJ databases">
        <title>Sequencing of skin fungus with MAO and IRED activity.</title>
        <authorList>
            <person name="Marsaioli A.J."/>
            <person name="Bonatto J.M.C."/>
            <person name="Reis Junior O."/>
        </authorList>
    </citation>
    <scope>NUCLEOTIDE SEQUENCE</scope>
    <source>
        <strain evidence="3">28M1</strain>
    </source>
</reference>
<feature type="chain" id="PRO_5040462599" description="Glycogen debranching enzyme" evidence="2">
    <location>
        <begin position="19"/>
        <end position="1046"/>
    </location>
</feature>
<proteinExistence type="predicted"/>
<keyword evidence="4" id="KW-1185">Reference proteome</keyword>
<dbReference type="AlphaFoldDB" id="A0A9P4WPU5"/>